<dbReference type="InterPro" id="IPR009589">
    <property type="entry name" value="PH_YyaB-like"/>
</dbReference>
<organism evidence="3 4">
    <name type="scientific">Metabacillus sediminis</name>
    <dbReference type="NCBI Taxonomy" id="3117746"/>
    <lineage>
        <taxon>Bacteria</taxon>
        <taxon>Bacillati</taxon>
        <taxon>Bacillota</taxon>
        <taxon>Bacilli</taxon>
        <taxon>Bacillales</taxon>
        <taxon>Bacillaceae</taxon>
        <taxon>Metabacillus</taxon>
    </lineage>
</organism>
<keyword evidence="1" id="KW-0812">Transmembrane</keyword>
<feature type="transmembrane region" description="Helical" evidence="1">
    <location>
        <begin position="12"/>
        <end position="31"/>
    </location>
</feature>
<evidence type="ECO:0000313" key="4">
    <source>
        <dbReference type="Proteomes" id="UP001377337"/>
    </source>
</evidence>
<keyword evidence="1" id="KW-0472">Membrane</keyword>
<feature type="transmembrane region" description="Helical" evidence="1">
    <location>
        <begin position="37"/>
        <end position="59"/>
    </location>
</feature>
<dbReference type="RefSeq" id="WP_338780430.1">
    <property type="nucleotide sequence ID" value="NZ_CP147407.1"/>
</dbReference>
<name>A0ABZ2NJ46_9BACI</name>
<dbReference type="Pfam" id="PF06713">
    <property type="entry name" value="bPH_4"/>
    <property type="match status" value="1"/>
</dbReference>
<evidence type="ECO:0000256" key="1">
    <source>
        <dbReference type="SAM" id="Phobius"/>
    </source>
</evidence>
<evidence type="ECO:0000259" key="2">
    <source>
        <dbReference type="Pfam" id="PF06713"/>
    </source>
</evidence>
<accession>A0ABZ2NJ46</accession>
<protein>
    <submittedName>
        <fullName evidence="3">PH domain-containing protein</fullName>
    </submittedName>
</protein>
<keyword evidence="4" id="KW-1185">Reference proteome</keyword>
<evidence type="ECO:0000313" key="3">
    <source>
        <dbReference type="EMBL" id="WXB97778.1"/>
    </source>
</evidence>
<reference evidence="3 4" key="1">
    <citation type="submission" date="2024-02" db="EMBL/GenBank/DDBJ databases">
        <title>Seven novel Bacillus-like species.</title>
        <authorList>
            <person name="Liu G."/>
        </authorList>
    </citation>
    <scope>NUCLEOTIDE SEQUENCE [LARGE SCALE GENOMIC DNA]</scope>
    <source>
        <strain evidence="3 4">FJAT-52054</strain>
    </source>
</reference>
<dbReference type="EMBL" id="CP147407">
    <property type="protein sequence ID" value="WXB97778.1"/>
    <property type="molecule type" value="Genomic_DNA"/>
</dbReference>
<sequence>MFMYFPSKKDWWVYLVIWGGALAGCLSPFLAGRDYEALFVTVPLTGFLIWLWFSTGYLIEGEKLTIRYGPFTNTISIMEITSIRKTKNPLSAPALSIDRLEITYGRWFDIAVVSPKEKQEFVKMLKQIQPGIKEK</sequence>
<keyword evidence="1" id="KW-1133">Transmembrane helix</keyword>
<dbReference type="Proteomes" id="UP001377337">
    <property type="component" value="Chromosome"/>
</dbReference>
<feature type="domain" description="Uncharacterized protein YyaB-like PH" evidence="2">
    <location>
        <begin position="55"/>
        <end position="128"/>
    </location>
</feature>
<gene>
    <name evidence="3" type="ORF">WCV65_04665</name>
</gene>
<proteinExistence type="predicted"/>